<organism evidence="3 4">
    <name type="scientific">Adineta steineri</name>
    <dbReference type="NCBI Taxonomy" id="433720"/>
    <lineage>
        <taxon>Eukaryota</taxon>
        <taxon>Metazoa</taxon>
        <taxon>Spiralia</taxon>
        <taxon>Gnathifera</taxon>
        <taxon>Rotifera</taxon>
        <taxon>Eurotatoria</taxon>
        <taxon>Bdelloidea</taxon>
        <taxon>Adinetida</taxon>
        <taxon>Adinetidae</taxon>
        <taxon>Adineta</taxon>
    </lineage>
</organism>
<evidence type="ECO:0000256" key="2">
    <source>
        <dbReference type="SAM" id="Phobius"/>
    </source>
</evidence>
<gene>
    <name evidence="3" type="ORF">IZO911_LOCUS21458</name>
</gene>
<evidence type="ECO:0000313" key="3">
    <source>
        <dbReference type="EMBL" id="CAF1071764.1"/>
    </source>
</evidence>
<evidence type="ECO:0000256" key="1">
    <source>
        <dbReference type="SAM" id="MobiDB-lite"/>
    </source>
</evidence>
<dbReference type="AlphaFoldDB" id="A0A814M1F9"/>
<evidence type="ECO:0000313" key="4">
    <source>
        <dbReference type="Proteomes" id="UP000663860"/>
    </source>
</evidence>
<feature type="region of interest" description="Disordered" evidence="1">
    <location>
        <begin position="1"/>
        <end position="25"/>
    </location>
</feature>
<feature type="compositionally biased region" description="Polar residues" evidence="1">
    <location>
        <begin position="16"/>
        <end position="25"/>
    </location>
</feature>
<accession>A0A814M1F9</accession>
<keyword evidence="2" id="KW-1133">Transmembrane helix</keyword>
<reference evidence="3" key="1">
    <citation type="submission" date="2021-02" db="EMBL/GenBank/DDBJ databases">
        <authorList>
            <person name="Nowell W R."/>
        </authorList>
    </citation>
    <scope>NUCLEOTIDE SEQUENCE</scope>
</reference>
<keyword evidence="2" id="KW-0472">Membrane</keyword>
<dbReference type="Proteomes" id="UP000663860">
    <property type="component" value="Unassembled WGS sequence"/>
</dbReference>
<protein>
    <submittedName>
        <fullName evidence="3">Uncharacterized protein</fullName>
    </submittedName>
</protein>
<dbReference type="EMBL" id="CAJNOE010000231">
    <property type="protein sequence ID" value="CAF1071764.1"/>
    <property type="molecule type" value="Genomic_DNA"/>
</dbReference>
<sequence length="100" mass="11145">MNDNKQNNDDFHSINEEITPTSNDQSRISYRKKFVWITIGVIVILIILSISISLPIVMKKKKNVPQITAIVTTTTTTTAAITTEGSLVPDAFETYSNDTQ</sequence>
<name>A0A814M1F9_9BILA</name>
<feature type="compositionally biased region" description="Basic and acidic residues" evidence="1">
    <location>
        <begin position="1"/>
        <end position="15"/>
    </location>
</feature>
<comment type="caution">
    <text evidence="3">The sequence shown here is derived from an EMBL/GenBank/DDBJ whole genome shotgun (WGS) entry which is preliminary data.</text>
</comment>
<feature type="transmembrane region" description="Helical" evidence="2">
    <location>
        <begin position="34"/>
        <end position="57"/>
    </location>
</feature>
<keyword evidence="2" id="KW-0812">Transmembrane</keyword>
<proteinExistence type="predicted"/>